<keyword evidence="2" id="KW-1185">Reference proteome</keyword>
<evidence type="ECO:0000313" key="1">
    <source>
        <dbReference type="EMBL" id="TFK61955.1"/>
    </source>
</evidence>
<dbReference type="Proteomes" id="UP000308600">
    <property type="component" value="Unassembled WGS sequence"/>
</dbReference>
<reference evidence="1 2" key="1">
    <citation type="journal article" date="2019" name="Nat. Ecol. Evol.">
        <title>Megaphylogeny resolves global patterns of mushroom evolution.</title>
        <authorList>
            <person name="Varga T."/>
            <person name="Krizsan K."/>
            <person name="Foldi C."/>
            <person name="Dima B."/>
            <person name="Sanchez-Garcia M."/>
            <person name="Sanchez-Ramirez S."/>
            <person name="Szollosi G.J."/>
            <person name="Szarkandi J.G."/>
            <person name="Papp V."/>
            <person name="Albert L."/>
            <person name="Andreopoulos W."/>
            <person name="Angelini C."/>
            <person name="Antonin V."/>
            <person name="Barry K.W."/>
            <person name="Bougher N.L."/>
            <person name="Buchanan P."/>
            <person name="Buyck B."/>
            <person name="Bense V."/>
            <person name="Catcheside P."/>
            <person name="Chovatia M."/>
            <person name="Cooper J."/>
            <person name="Damon W."/>
            <person name="Desjardin D."/>
            <person name="Finy P."/>
            <person name="Geml J."/>
            <person name="Haridas S."/>
            <person name="Hughes K."/>
            <person name="Justo A."/>
            <person name="Karasinski D."/>
            <person name="Kautmanova I."/>
            <person name="Kiss B."/>
            <person name="Kocsube S."/>
            <person name="Kotiranta H."/>
            <person name="LaButti K.M."/>
            <person name="Lechner B.E."/>
            <person name="Liimatainen K."/>
            <person name="Lipzen A."/>
            <person name="Lukacs Z."/>
            <person name="Mihaltcheva S."/>
            <person name="Morgado L.N."/>
            <person name="Niskanen T."/>
            <person name="Noordeloos M.E."/>
            <person name="Ohm R.A."/>
            <person name="Ortiz-Santana B."/>
            <person name="Ovrebo C."/>
            <person name="Racz N."/>
            <person name="Riley R."/>
            <person name="Savchenko A."/>
            <person name="Shiryaev A."/>
            <person name="Soop K."/>
            <person name="Spirin V."/>
            <person name="Szebenyi C."/>
            <person name="Tomsovsky M."/>
            <person name="Tulloss R.E."/>
            <person name="Uehling J."/>
            <person name="Grigoriev I.V."/>
            <person name="Vagvolgyi C."/>
            <person name="Papp T."/>
            <person name="Martin F.M."/>
            <person name="Miettinen O."/>
            <person name="Hibbett D.S."/>
            <person name="Nagy L.G."/>
        </authorList>
    </citation>
    <scope>NUCLEOTIDE SEQUENCE [LARGE SCALE GENOMIC DNA]</scope>
    <source>
        <strain evidence="1 2">NL-1719</strain>
    </source>
</reference>
<dbReference type="EMBL" id="ML208616">
    <property type="protein sequence ID" value="TFK61955.1"/>
    <property type="molecule type" value="Genomic_DNA"/>
</dbReference>
<accession>A0ACD3A971</accession>
<gene>
    <name evidence="1" type="ORF">BDN72DRAFT_882896</name>
</gene>
<name>A0ACD3A971_9AGAR</name>
<protein>
    <submittedName>
        <fullName evidence="1">Uncharacterized protein</fullName>
    </submittedName>
</protein>
<evidence type="ECO:0000313" key="2">
    <source>
        <dbReference type="Proteomes" id="UP000308600"/>
    </source>
</evidence>
<sequence length="582" mass="65401">MLGAIQHRARKDQKPIAHTYKPILPSNEHHISLMLHACSAQIPEPSEITIQKLDSEIQYLAEQLYLLKAQRNGFTLTYALPDEILSEIFAIAQVYCKVKTRSRSQSQSFSVLREWLPITHVSQHWRMVALECSQLWCEIINLPEPAIPVFLGRSRERNLSVEIAIKILPGHVPSTHPPALLAEIFAQNSRIRRLVVIGDSTFTQVLPYITATPAPKLKELFINAYGARIPDDLYQGTTPQLETLSLDASQFNPNNPIFMNDLTNLEIPNYTESTRAWLEVLQRTTRLSRLKMRSSPREHFGGSPFPVPKDIGVVTLPQLSVFDFRSYSLERDLDFLSHLTFPSQTQFKFQSATHLEDQGITPPLLAFLRVHHRSRRDISEMTVNSVVYGLSRLSLYLTTSADQCPLTVDISLSESELRTTNAGNATHLAEITSLPLSTTTSFTTNCNIKLESWKILSDRLPNLQAVIISKPTIALFLLSIVDFDFNSDGDGFAQFLLSIGTFDSDFDSDGDADRSDEEEGGEENEETNGPEINDEGILTSSLDLKHDSSENQDRFKALKSVHLDRISLEGLHKAIIHAMCPP</sequence>
<organism evidence="1 2">
    <name type="scientific">Pluteus cervinus</name>
    <dbReference type="NCBI Taxonomy" id="181527"/>
    <lineage>
        <taxon>Eukaryota</taxon>
        <taxon>Fungi</taxon>
        <taxon>Dikarya</taxon>
        <taxon>Basidiomycota</taxon>
        <taxon>Agaricomycotina</taxon>
        <taxon>Agaricomycetes</taxon>
        <taxon>Agaricomycetidae</taxon>
        <taxon>Agaricales</taxon>
        <taxon>Pluteineae</taxon>
        <taxon>Pluteaceae</taxon>
        <taxon>Pluteus</taxon>
    </lineage>
</organism>
<proteinExistence type="predicted"/>